<feature type="domain" description="Glutamine amidotransferase" evidence="12">
    <location>
        <begin position="6"/>
        <end position="207"/>
    </location>
</feature>
<reference evidence="13 14" key="1">
    <citation type="submission" date="2015-08" db="EMBL/GenBank/DDBJ databases">
        <title>Complete genome sequence of Sulfurifustis variabilis.</title>
        <authorList>
            <person name="Miura A."/>
            <person name="Kojima H."/>
            <person name="Fukui M."/>
        </authorList>
    </citation>
    <scope>NUCLEOTIDE SEQUENCE [LARGE SCALE GENOMIC DNA]</scope>
    <source>
        <strain evidence="14">skN76</strain>
    </source>
</reference>
<dbReference type="OrthoDB" id="9807137at2"/>
<sequence>MTSVAVIDYGMGNLRSVCKAIEHVAPRARVMLTHDAQTLRAADRVVFPGQGAIGGCVAALAASGMREALRDALAHKPFLGICLGLQALYEHSEEGGGTAGLGVLSGRVRRFPAGARDAGAPLKIPHMGWNEVHQVRPHPLWEGIPADSRFYFVHSYYADSDDPGCVTGSTEYGLRFTSAAGRDNIFAVQFHPEKSQHAGLRLIANFVAWDGRV</sequence>
<feature type="active site" description="Nucleophile" evidence="10 11">
    <location>
        <position position="82"/>
    </location>
</feature>
<evidence type="ECO:0000256" key="9">
    <source>
        <dbReference type="ARBA" id="ARBA00049534"/>
    </source>
</evidence>
<evidence type="ECO:0000313" key="13">
    <source>
        <dbReference type="EMBL" id="BAU47243.1"/>
    </source>
</evidence>
<dbReference type="HAMAP" id="MF_00278">
    <property type="entry name" value="HisH"/>
    <property type="match status" value="1"/>
</dbReference>
<dbReference type="GO" id="GO:0016829">
    <property type="term" value="F:lyase activity"/>
    <property type="evidence" value="ECO:0007669"/>
    <property type="project" value="UniProtKB-KW"/>
</dbReference>
<comment type="pathway">
    <text evidence="1 10">Amino-acid biosynthesis; L-histidine biosynthesis; L-histidine from 5-phospho-alpha-D-ribose 1-diphosphate: step 5/9.</text>
</comment>
<comment type="subunit">
    <text evidence="10">Heterodimer of HisH and HisF.</text>
</comment>
<comment type="catalytic activity">
    <reaction evidence="8 10">
        <text>5-[(5-phospho-1-deoxy-D-ribulos-1-ylimino)methylamino]-1-(5-phospho-beta-D-ribosyl)imidazole-4-carboxamide + L-glutamine = D-erythro-1-(imidazol-4-yl)glycerol 3-phosphate + 5-amino-1-(5-phospho-beta-D-ribosyl)imidazole-4-carboxamide + L-glutamate + H(+)</text>
        <dbReference type="Rhea" id="RHEA:24793"/>
        <dbReference type="ChEBI" id="CHEBI:15378"/>
        <dbReference type="ChEBI" id="CHEBI:29985"/>
        <dbReference type="ChEBI" id="CHEBI:58278"/>
        <dbReference type="ChEBI" id="CHEBI:58359"/>
        <dbReference type="ChEBI" id="CHEBI:58475"/>
        <dbReference type="ChEBI" id="CHEBI:58525"/>
        <dbReference type="EC" id="4.3.2.10"/>
    </reaction>
</comment>
<dbReference type="NCBIfam" id="TIGR01855">
    <property type="entry name" value="IMP_synth_hisH"/>
    <property type="match status" value="1"/>
</dbReference>
<organism evidence="13 14">
    <name type="scientific">Sulfurifustis variabilis</name>
    <dbReference type="NCBI Taxonomy" id="1675686"/>
    <lineage>
        <taxon>Bacteria</taxon>
        <taxon>Pseudomonadati</taxon>
        <taxon>Pseudomonadota</taxon>
        <taxon>Gammaproteobacteria</taxon>
        <taxon>Acidiferrobacterales</taxon>
        <taxon>Acidiferrobacteraceae</taxon>
        <taxon>Sulfurifustis</taxon>
    </lineage>
</organism>
<dbReference type="PROSITE" id="PS51273">
    <property type="entry name" value="GATASE_TYPE_1"/>
    <property type="match status" value="1"/>
</dbReference>
<dbReference type="CDD" id="cd01748">
    <property type="entry name" value="GATase1_IGP_Synthase"/>
    <property type="match status" value="1"/>
</dbReference>
<gene>
    <name evidence="10" type="primary">hisH</name>
    <name evidence="13" type="ORF">SVA_0664</name>
</gene>
<dbReference type="SUPFAM" id="SSF52317">
    <property type="entry name" value="Class I glutamine amidotransferase-like"/>
    <property type="match status" value="1"/>
</dbReference>
<evidence type="ECO:0000256" key="1">
    <source>
        <dbReference type="ARBA" id="ARBA00005091"/>
    </source>
</evidence>
<evidence type="ECO:0000256" key="7">
    <source>
        <dbReference type="ARBA" id="ARBA00023239"/>
    </source>
</evidence>
<evidence type="ECO:0000259" key="12">
    <source>
        <dbReference type="Pfam" id="PF00117"/>
    </source>
</evidence>
<evidence type="ECO:0000256" key="6">
    <source>
        <dbReference type="ARBA" id="ARBA00023102"/>
    </source>
</evidence>
<proteinExistence type="inferred from homology"/>
<protein>
    <recommendedName>
        <fullName evidence="10">Imidazole glycerol phosphate synthase subunit HisH</fullName>
        <ecNumber evidence="10">4.3.2.10</ecNumber>
    </recommendedName>
    <alternativeName>
        <fullName evidence="10">IGP synthase glutaminase subunit</fullName>
        <ecNumber evidence="10">3.5.1.2</ecNumber>
    </alternativeName>
    <alternativeName>
        <fullName evidence="10">IGP synthase subunit HisH</fullName>
    </alternativeName>
    <alternativeName>
        <fullName evidence="10">ImGP synthase subunit HisH</fullName>
        <shortName evidence="10">IGPS subunit HisH</shortName>
    </alternativeName>
</protein>
<dbReference type="PIRSF" id="PIRSF000495">
    <property type="entry name" value="Amidotransf_hisH"/>
    <property type="match status" value="1"/>
</dbReference>
<dbReference type="PANTHER" id="PTHR42701:SF2">
    <property type="entry name" value="IMIDAZOLE GLYCEROL PHOSPHATE SYNTHASE SUBUNIT HISH 1"/>
    <property type="match status" value="1"/>
</dbReference>
<dbReference type="UniPathway" id="UPA00031">
    <property type="reaction ID" value="UER00010"/>
</dbReference>
<keyword evidence="14" id="KW-1185">Reference proteome</keyword>
<comment type="function">
    <text evidence="10">IGPS catalyzes the conversion of PRFAR and glutamine to IGP, AICAR and glutamate. The HisH subunit catalyzes the hydrolysis of glutamine to glutamate and ammonia as part of the synthesis of IGP and AICAR. The resulting ammonia molecule is channeled to the active site of HisF.</text>
</comment>
<keyword evidence="5 10" id="KW-0315">Glutamine amidotransferase</keyword>
<evidence type="ECO:0000256" key="8">
    <source>
        <dbReference type="ARBA" id="ARBA00047838"/>
    </source>
</evidence>
<comment type="subcellular location">
    <subcellularLocation>
        <location evidence="10">Cytoplasm</location>
    </subcellularLocation>
</comment>
<keyword evidence="3 10" id="KW-0028">Amino-acid biosynthesis</keyword>
<evidence type="ECO:0000256" key="2">
    <source>
        <dbReference type="ARBA" id="ARBA00022490"/>
    </source>
</evidence>
<evidence type="ECO:0000256" key="11">
    <source>
        <dbReference type="PIRSR" id="PIRSR000495-1"/>
    </source>
</evidence>
<dbReference type="Pfam" id="PF00117">
    <property type="entry name" value="GATase"/>
    <property type="match status" value="1"/>
</dbReference>
<dbReference type="RefSeq" id="WP_096458755.1">
    <property type="nucleotide sequence ID" value="NZ_AP014936.1"/>
</dbReference>
<dbReference type="GO" id="GO:0000107">
    <property type="term" value="F:imidazoleglycerol-phosphate synthase activity"/>
    <property type="evidence" value="ECO:0007669"/>
    <property type="project" value="UniProtKB-UniRule"/>
</dbReference>
<keyword evidence="6 10" id="KW-0368">Histidine biosynthesis</keyword>
<dbReference type="AlphaFoldDB" id="A0A1B4V1G7"/>
<evidence type="ECO:0000256" key="3">
    <source>
        <dbReference type="ARBA" id="ARBA00022605"/>
    </source>
</evidence>
<evidence type="ECO:0000256" key="4">
    <source>
        <dbReference type="ARBA" id="ARBA00022801"/>
    </source>
</evidence>
<dbReference type="EMBL" id="AP014936">
    <property type="protein sequence ID" value="BAU47243.1"/>
    <property type="molecule type" value="Genomic_DNA"/>
</dbReference>
<dbReference type="InterPro" id="IPR017926">
    <property type="entry name" value="GATASE"/>
</dbReference>
<dbReference type="InterPro" id="IPR010139">
    <property type="entry name" value="Imidazole-glycPsynth_HisH"/>
</dbReference>
<accession>A0A1B4V1G7</accession>
<name>A0A1B4V1G7_9GAMM</name>
<keyword evidence="4 10" id="KW-0378">Hydrolase</keyword>
<feature type="active site" evidence="10 11">
    <location>
        <position position="191"/>
    </location>
</feature>
<feature type="active site" evidence="10 11">
    <location>
        <position position="193"/>
    </location>
</feature>
<dbReference type="GO" id="GO:0005737">
    <property type="term" value="C:cytoplasm"/>
    <property type="evidence" value="ECO:0007669"/>
    <property type="project" value="UniProtKB-SubCell"/>
</dbReference>
<dbReference type="Proteomes" id="UP000218899">
    <property type="component" value="Chromosome"/>
</dbReference>
<dbReference type="KEGG" id="sva:SVA_0664"/>
<comment type="catalytic activity">
    <reaction evidence="9 10">
        <text>L-glutamine + H2O = L-glutamate + NH4(+)</text>
        <dbReference type="Rhea" id="RHEA:15889"/>
        <dbReference type="ChEBI" id="CHEBI:15377"/>
        <dbReference type="ChEBI" id="CHEBI:28938"/>
        <dbReference type="ChEBI" id="CHEBI:29985"/>
        <dbReference type="ChEBI" id="CHEBI:58359"/>
        <dbReference type="EC" id="3.5.1.2"/>
    </reaction>
</comment>
<keyword evidence="7 10" id="KW-0456">Lyase</keyword>
<dbReference type="InterPro" id="IPR029062">
    <property type="entry name" value="Class_I_gatase-like"/>
</dbReference>
<dbReference type="GO" id="GO:0004359">
    <property type="term" value="F:glutaminase activity"/>
    <property type="evidence" value="ECO:0007669"/>
    <property type="project" value="UniProtKB-EC"/>
</dbReference>
<dbReference type="Gene3D" id="3.40.50.880">
    <property type="match status" value="1"/>
</dbReference>
<dbReference type="PANTHER" id="PTHR42701">
    <property type="entry name" value="IMIDAZOLE GLYCEROL PHOSPHATE SYNTHASE SUBUNIT HISH"/>
    <property type="match status" value="1"/>
</dbReference>
<dbReference type="EC" id="4.3.2.10" evidence="10"/>
<evidence type="ECO:0000256" key="5">
    <source>
        <dbReference type="ARBA" id="ARBA00022962"/>
    </source>
</evidence>
<dbReference type="GO" id="GO:0000105">
    <property type="term" value="P:L-histidine biosynthetic process"/>
    <property type="evidence" value="ECO:0007669"/>
    <property type="project" value="UniProtKB-UniRule"/>
</dbReference>
<dbReference type="EC" id="3.5.1.2" evidence="10"/>
<evidence type="ECO:0000313" key="14">
    <source>
        <dbReference type="Proteomes" id="UP000218899"/>
    </source>
</evidence>
<keyword evidence="2 10" id="KW-0963">Cytoplasm</keyword>
<evidence type="ECO:0000256" key="10">
    <source>
        <dbReference type="HAMAP-Rule" id="MF_00278"/>
    </source>
</evidence>